<protein>
    <submittedName>
        <fullName evidence="4">Uncharacterized protein</fullName>
    </submittedName>
</protein>
<gene>
    <name evidence="4" type="ORF">NCCP1664_23000</name>
</gene>
<name>A0A5A7NSI8_9MICC</name>
<accession>A0A5A7NSI8</accession>
<evidence type="ECO:0000313" key="4">
    <source>
        <dbReference type="EMBL" id="GER23805.1"/>
    </source>
</evidence>
<dbReference type="InterPro" id="IPR038390">
    <property type="entry name" value="Metal_Tscrpt_repr_sf"/>
</dbReference>
<comment type="similarity">
    <text evidence="1">Belongs to the CsoR family.</text>
</comment>
<dbReference type="Pfam" id="PF02583">
    <property type="entry name" value="Trns_repr_metal"/>
    <property type="match status" value="1"/>
</dbReference>
<dbReference type="Gene3D" id="1.20.58.1000">
    <property type="entry name" value="Metal-sensitive repressor, helix protomer"/>
    <property type="match status" value="1"/>
</dbReference>
<keyword evidence="5" id="KW-1185">Reference proteome</keyword>
<evidence type="ECO:0000256" key="1">
    <source>
        <dbReference type="ARBA" id="ARBA00005428"/>
    </source>
</evidence>
<dbReference type="GO" id="GO:0045892">
    <property type="term" value="P:negative regulation of DNA-templated transcription"/>
    <property type="evidence" value="ECO:0007669"/>
    <property type="project" value="UniProtKB-ARBA"/>
</dbReference>
<dbReference type="PANTHER" id="PTHR33677">
    <property type="entry name" value="TRANSCRIPTIONAL REPRESSOR FRMR-RELATED"/>
    <property type="match status" value="1"/>
</dbReference>
<dbReference type="GO" id="GO:0046872">
    <property type="term" value="F:metal ion binding"/>
    <property type="evidence" value="ECO:0007669"/>
    <property type="project" value="InterPro"/>
</dbReference>
<keyword evidence="2" id="KW-0186">Copper</keyword>
<dbReference type="Proteomes" id="UP000325307">
    <property type="component" value="Unassembled WGS sequence"/>
</dbReference>
<evidence type="ECO:0000313" key="5">
    <source>
        <dbReference type="Proteomes" id="UP000325307"/>
    </source>
</evidence>
<organism evidence="4 5">
    <name type="scientific">Zafaria cholistanensis</name>
    <dbReference type="NCBI Taxonomy" id="1682741"/>
    <lineage>
        <taxon>Bacteria</taxon>
        <taxon>Bacillati</taxon>
        <taxon>Actinomycetota</taxon>
        <taxon>Actinomycetes</taxon>
        <taxon>Micrococcales</taxon>
        <taxon>Micrococcaceae</taxon>
        <taxon>Zafaria</taxon>
    </lineage>
</organism>
<feature type="compositionally biased region" description="Basic and acidic residues" evidence="3">
    <location>
        <begin position="11"/>
        <end position="21"/>
    </location>
</feature>
<sequence>MNGMGNPADTTRNHAPRDHMHGGNAAPGPGRGASDAGTLVDEHRDHAYTADKDALLKRLSRIEGQVRGIARMVDQEKYCIDILTQISAVNAALHKVSLGLVEDHIGHCVVGAARDAQESGDPQLVTDKVQEATAAIGRLLR</sequence>
<reference evidence="4 5" key="1">
    <citation type="submission" date="2019-09" db="EMBL/GenBank/DDBJ databases">
        <title>Arthrobacter zafarii sp. nov., a moderately thermotolerant and halotolerant actinobacterium isolated from Cholistan desert soil of Pakistan.</title>
        <authorList>
            <person name="Amin A."/>
            <person name="Ahmed I."/>
            <person name="Khalid N."/>
            <person name="Schumann P."/>
            <person name="Busse H.J."/>
            <person name="Khan I.U."/>
            <person name="Li S."/>
            <person name="Li W.J."/>
        </authorList>
    </citation>
    <scope>NUCLEOTIDE SEQUENCE [LARGE SCALE GENOMIC DNA]</scope>
    <source>
        <strain evidence="4 5">NCCP-1664</strain>
    </source>
</reference>
<dbReference type="PANTHER" id="PTHR33677:SF3">
    <property type="entry name" value="COPPER-SENSING TRANSCRIPTIONAL REPRESSOR RICR"/>
    <property type="match status" value="1"/>
</dbReference>
<dbReference type="AlphaFoldDB" id="A0A5A7NSI8"/>
<dbReference type="CDD" id="cd10148">
    <property type="entry name" value="CsoR-like_DUF156"/>
    <property type="match status" value="1"/>
</dbReference>
<dbReference type="GO" id="GO:0003677">
    <property type="term" value="F:DNA binding"/>
    <property type="evidence" value="ECO:0007669"/>
    <property type="project" value="InterPro"/>
</dbReference>
<comment type="caution">
    <text evidence="4">The sequence shown here is derived from an EMBL/GenBank/DDBJ whole genome shotgun (WGS) entry which is preliminary data.</text>
</comment>
<dbReference type="EMBL" id="BKDJ01000012">
    <property type="protein sequence ID" value="GER23805.1"/>
    <property type="molecule type" value="Genomic_DNA"/>
</dbReference>
<evidence type="ECO:0000256" key="2">
    <source>
        <dbReference type="ARBA" id="ARBA00023008"/>
    </source>
</evidence>
<feature type="region of interest" description="Disordered" evidence="3">
    <location>
        <begin position="1"/>
        <end position="44"/>
    </location>
</feature>
<proteinExistence type="inferred from homology"/>
<dbReference type="InterPro" id="IPR003735">
    <property type="entry name" value="Metal_Tscrpt_repr"/>
</dbReference>
<evidence type="ECO:0000256" key="3">
    <source>
        <dbReference type="SAM" id="MobiDB-lite"/>
    </source>
</evidence>